<dbReference type="PANTHER" id="PTHR21666:SF270">
    <property type="entry name" value="MUREIN HYDROLASE ACTIVATOR ENVC"/>
    <property type="match status" value="1"/>
</dbReference>
<organism evidence="2 3">
    <name type="scientific">Undibacterium umbellatum</name>
    <dbReference type="NCBI Taxonomy" id="2762300"/>
    <lineage>
        <taxon>Bacteria</taxon>
        <taxon>Pseudomonadati</taxon>
        <taxon>Pseudomonadota</taxon>
        <taxon>Betaproteobacteria</taxon>
        <taxon>Burkholderiales</taxon>
        <taxon>Oxalobacteraceae</taxon>
        <taxon>Undibacterium</taxon>
    </lineage>
</organism>
<feature type="domain" description="M23ase beta-sheet core" evidence="1">
    <location>
        <begin position="43"/>
        <end position="144"/>
    </location>
</feature>
<dbReference type="Pfam" id="PF01551">
    <property type="entry name" value="Peptidase_M23"/>
    <property type="match status" value="1"/>
</dbReference>
<dbReference type="Proteomes" id="UP000646911">
    <property type="component" value="Unassembled WGS sequence"/>
</dbReference>
<gene>
    <name evidence="2" type="ORF">H8L47_24800</name>
</gene>
<comment type="caution">
    <text evidence="2">The sequence shown here is derived from an EMBL/GenBank/DDBJ whole genome shotgun (WGS) entry which is preliminary data.</text>
</comment>
<dbReference type="RefSeq" id="WP_186956368.1">
    <property type="nucleotide sequence ID" value="NZ_JACOFX010000019.1"/>
</dbReference>
<dbReference type="InterPro" id="IPR016047">
    <property type="entry name" value="M23ase_b-sheet_dom"/>
</dbReference>
<evidence type="ECO:0000259" key="1">
    <source>
        <dbReference type="Pfam" id="PF01551"/>
    </source>
</evidence>
<protein>
    <submittedName>
        <fullName evidence="2">M23 family metallopeptidase</fullName>
    </submittedName>
</protein>
<proteinExistence type="predicted"/>
<accession>A0ABR6ZGJ6</accession>
<evidence type="ECO:0000313" key="2">
    <source>
        <dbReference type="EMBL" id="MBC3910794.1"/>
    </source>
</evidence>
<dbReference type="InterPro" id="IPR011055">
    <property type="entry name" value="Dup_hybrid_motif"/>
</dbReference>
<sequence>MTQSLASASTCLQTVVKSGSLVVSSPFGWRFGANPNGRGKWQFHYGTDFSKKVLADPMVVAPIGGTYHSYPGTGGCGNMVVITQPDGFATKFCHLKNFEPAANGKARLNGSAISVGDKLGVPSNTGILPNPEHIHLEVITKGDPSRTSAWRIPPPFCGGVSFTYQAAVDTPDRKPPLSLIRPAGVVDKNVFGNATPNFDKEFYDKYMAQNATTGTIPSTSISVTNPAANVDAAKIAKSGDNASQQPPLPAPVTAEDMSFSEMILGEAKKRFGSEHWYSELSLKGELPLYYELAVMTAYQIYMQYQKREIAENIVQLSATRTALLNDVAIQIKVKKLREPALQSIAP</sequence>
<dbReference type="Gene3D" id="2.70.70.10">
    <property type="entry name" value="Glucose Permease (Domain IIA)"/>
    <property type="match status" value="1"/>
</dbReference>
<dbReference type="SUPFAM" id="SSF51261">
    <property type="entry name" value="Duplicated hybrid motif"/>
    <property type="match status" value="1"/>
</dbReference>
<keyword evidence="3" id="KW-1185">Reference proteome</keyword>
<dbReference type="EMBL" id="JACOFX010000019">
    <property type="protein sequence ID" value="MBC3910794.1"/>
    <property type="molecule type" value="Genomic_DNA"/>
</dbReference>
<reference evidence="2 3" key="1">
    <citation type="submission" date="2020-08" db="EMBL/GenBank/DDBJ databases">
        <title>Novel species isolated from subtropical streams in China.</title>
        <authorList>
            <person name="Lu H."/>
        </authorList>
    </citation>
    <scope>NUCLEOTIDE SEQUENCE [LARGE SCALE GENOMIC DNA]</scope>
    <source>
        <strain evidence="2 3">NL8W</strain>
    </source>
</reference>
<name>A0ABR6ZGJ6_9BURK</name>
<evidence type="ECO:0000313" key="3">
    <source>
        <dbReference type="Proteomes" id="UP000646911"/>
    </source>
</evidence>
<dbReference type="CDD" id="cd12797">
    <property type="entry name" value="M23_peptidase"/>
    <property type="match status" value="1"/>
</dbReference>
<dbReference type="PANTHER" id="PTHR21666">
    <property type="entry name" value="PEPTIDASE-RELATED"/>
    <property type="match status" value="1"/>
</dbReference>
<dbReference type="InterPro" id="IPR050570">
    <property type="entry name" value="Cell_wall_metabolism_enzyme"/>
</dbReference>